<feature type="transmembrane region" description="Helical" evidence="1">
    <location>
        <begin position="110"/>
        <end position="130"/>
    </location>
</feature>
<dbReference type="Proteomes" id="UP001529421">
    <property type="component" value="Unassembled WGS sequence"/>
</dbReference>
<organism evidence="2 3">
    <name type="scientific">Enorma phocaeensis</name>
    <dbReference type="NCBI Taxonomy" id="1871019"/>
    <lineage>
        <taxon>Bacteria</taxon>
        <taxon>Bacillati</taxon>
        <taxon>Actinomycetota</taxon>
        <taxon>Coriobacteriia</taxon>
        <taxon>Coriobacteriales</taxon>
        <taxon>Coriobacteriaceae</taxon>
        <taxon>Enorma</taxon>
    </lineage>
</organism>
<comment type="caution">
    <text evidence="2">The sequence shown here is derived from an EMBL/GenBank/DDBJ whole genome shotgun (WGS) entry which is preliminary data.</text>
</comment>
<evidence type="ECO:0000313" key="2">
    <source>
        <dbReference type="EMBL" id="MDM8274942.1"/>
    </source>
</evidence>
<proteinExistence type="predicted"/>
<dbReference type="EMBL" id="JAUDDZ010000006">
    <property type="protein sequence ID" value="MDM8274942.1"/>
    <property type="molecule type" value="Genomic_DNA"/>
</dbReference>
<keyword evidence="1" id="KW-0812">Transmembrane</keyword>
<keyword evidence="3" id="KW-1185">Reference proteome</keyword>
<feature type="transmembrane region" description="Helical" evidence="1">
    <location>
        <begin position="42"/>
        <end position="72"/>
    </location>
</feature>
<gene>
    <name evidence="2" type="ORF">QUW28_05435</name>
</gene>
<evidence type="ECO:0008006" key="4">
    <source>
        <dbReference type="Google" id="ProtNLM"/>
    </source>
</evidence>
<evidence type="ECO:0000256" key="1">
    <source>
        <dbReference type="SAM" id="Phobius"/>
    </source>
</evidence>
<name>A0ABT7V8V8_9ACTN</name>
<protein>
    <recommendedName>
        <fullName evidence="4">DUF2975 domain-containing protein</fullName>
    </recommendedName>
</protein>
<keyword evidence="1" id="KW-1133">Transmembrane helix</keyword>
<dbReference type="RefSeq" id="WP_289545039.1">
    <property type="nucleotide sequence ID" value="NZ_JAUDDZ010000006.1"/>
</dbReference>
<feature type="transmembrane region" description="Helical" evidence="1">
    <location>
        <begin position="7"/>
        <end position="30"/>
    </location>
</feature>
<keyword evidence="1" id="KW-0472">Membrane</keyword>
<sequence>MSSARKLLKIVSFIQVILAVVTVVLGVMGASGAGSATGEVNLLVIALEASVAATIGGVLAIVLGVALFASAAMGVRGANRPSALGSHMAISALCVILGIIGAFICLNANAMPAAVCCAFDAVLGVLAALYDSKVKKELDR</sequence>
<feature type="transmembrane region" description="Helical" evidence="1">
    <location>
        <begin position="84"/>
        <end position="104"/>
    </location>
</feature>
<accession>A0ABT7V8V8</accession>
<reference evidence="3" key="1">
    <citation type="submission" date="2023-06" db="EMBL/GenBank/DDBJ databases">
        <title>Identification and characterization of horizontal gene transfer across gut microbiota members of farm animals based on homology search.</title>
        <authorList>
            <person name="Zeman M."/>
            <person name="Kubasova T."/>
            <person name="Jahodarova E."/>
            <person name="Nykrynova M."/>
            <person name="Rychlik I."/>
        </authorList>
    </citation>
    <scope>NUCLEOTIDE SEQUENCE [LARGE SCALE GENOMIC DNA]</scope>
    <source>
        <strain evidence="3">154_Feed</strain>
    </source>
</reference>
<evidence type="ECO:0000313" key="3">
    <source>
        <dbReference type="Proteomes" id="UP001529421"/>
    </source>
</evidence>